<accession>A0ACC1HL27</accession>
<reference evidence="1" key="1">
    <citation type="submission" date="2022-06" db="EMBL/GenBank/DDBJ databases">
        <title>Phylogenomic reconstructions and comparative analyses of Kickxellomycotina fungi.</title>
        <authorList>
            <person name="Reynolds N.K."/>
            <person name="Stajich J.E."/>
            <person name="Barry K."/>
            <person name="Grigoriev I.V."/>
            <person name="Crous P."/>
            <person name="Smith M.E."/>
        </authorList>
    </citation>
    <scope>NUCLEOTIDE SEQUENCE</scope>
    <source>
        <strain evidence="1">RSA 2271</strain>
    </source>
</reference>
<dbReference type="EMBL" id="JAMZIH010003620">
    <property type="protein sequence ID" value="KAJ1676710.1"/>
    <property type="molecule type" value="Genomic_DNA"/>
</dbReference>
<dbReference type="Proteomes" id="UP001145114">
    <property type="component" value="Unassembled WGS sequence"/>
</dbReference>
<sequence>MSYPQSINTPNTALTTNSKSNPDCPRCRQLLASLKFLEIDNDYYREANQRLRDQVEDAVSRHNALVRLFERERNRRRERRAQGIINEARAKVVASANRSSAAPTTPGDSDERGTPSDASESTASFVLPRSDLDEAGGDDKPNDNYENISNSRINELHAHDGLAIMIPSKPRLTTAAKSDNAENVC</sequence>
<protein>
    <submittedName>
        <fullName evidence="1">Uncharacterized protein</fullName>
    </submittedName>
</protein>
<keyword evidence="2" id="KW-1185">Reference proteome</keyword>
<evidence type="ECO:0000313" key="1">
    <source>
        <dbReference type="EMBL" id="KAJ1676710.1"/>
    </source>
</evidence>
<evidence type="ECO:0000313" key="2">
    <source>
        <dbReference type="Proteomes" id="UP001145114"/>
    </source>
</evidence>
<proteinExistence type="predicted"/>
<feature type="non-terminal residue" evidence="1">
    <location>
        <position position="185"/>
    </location>
</feature>
<name>A0ACC1HL27_9FUNG</name>
<comment type="caution">
    <text evidence="1">The sequence shown here is derived from an EMBL/GenBank/DDBJ whole genome shotgun (WGS) entry which is preliminary data.</text>
</comment>
<organism evidence="1 2">
    <name type="scientific">Spiromyces aspiralis</name>
    <dbReference type="NCBI Taxonomy" id="68401"/>
    <lineage>
        <taxon>Eukaryota</taxon>
        <taxon>Fungi</taxon>
        <taxon>Fungi incertae sedis</taxon>
        <taxon>Zoopagomycota</taxon>
        <taxon>Kickxellomycotina</taxon>
        <taxon>Kickxellomycetes</taxon>
        <taxon>Kickxellales</taxon>
        <taxon>Kickxellaceae</taxon>
        <taxon>Spiromyces</taxon>
    </lineage>
</organism>
<gene>
    <name evidence="1" type="ORF">EV182_007644</name>
</gene>